<feature type="domain" description="ABC transmembrane type-1" evidence="8">
    <location>
        <begin position="71"/>
        <end position="279"/>
    </location>
</feature>
<comment type="similarity">
    <text evidence="7">Belongs to the binding-protein-dependent transport system permease family.</text>
</comment>
<dbReference type="InterPro" id="IPR035906">
    <property type="entry name" value="MetI-like_sf"/>
</dbReference>
<organism evidence="9 10">
    <name type="scientific">Eisenbergiella massiliensis</name>
    <dbReference type="NCBI Taxonomy" id="1720294"/>
    <lineage>
        <taxon>Bacteria</taxon>
        <taxon>Bacillati</taxon>
        <taxon>Bacillota</taxon>
        <taxon>Clostridia</taxon>
        <taxon>Lachnospirales</taxon>
        <taxon>Lachnospiraceae</taxon>
        <taxon>Eisenbergiella</taxon>
    </lineage>
</organism>
<evidence type="ECO:0000256" key="3">
    <source>
        <dbReference type="ARBA" id="ARBA00022475"/>
    </source>
</evidence>
<comment type="subcellular location">
    <subcellularLocation>
        <location evidence="1 7">Cell membrane</location>
        <topology evidence="1 7">Multi-pass membrane protein</topology>
    </subcellularLocation>
</comment>
<dbReference type="GO" id="GO:0005886">
    <property type="term" value="C:plasma membrane"/>
    <property type="evidence" value="ECO:0007669"/>
    <property type="project" value="UniProtKB-SubCell"/>
</dbReference>
<dbReference type="Gene3D" id="1.10.3720.10">
    <property type="entry name" value="MetI-like"/>
    <property type="match status" value="1"/>
</dbReference>
<dbReference type="InterPro" id="IPR000515">
    <property type="entry name" value="MetI-like"/>
</dbReference>
<evidence type="ECO:0000256" key="6">
    <source>
        <dbReference type="ARBA" id="ARBA00023136"/>
    </source>
</evidence>
<keyword evidence="6 7" id="KW-0472">Membrane</keyword>
<dbReference type="PROSITE" id="PS50928">
    <property type="entry name" value="ABC_TM1"/>
    <property type="match status" value="1"/>
</dbReference>
<feature type="transmembrane region" description="Helical" evidence="7">
    <location>
        <begin position="82"/>
        <end position="101"/>
    </location>
</feature>
<sequence>MIEKKTIGHRMINALFVLILIISALSCLLPLLYNLAVSLSSKAAAEAGLVAFWPVDFTVNAYKEIMAERSFFVSFGVAVRRVILALLITLPTLTMASYPLAKSKQEFAPRNVVLWLFVFCMLFSGGTIPWYMVMKGYKLLNSVFGLAICGGIPVFNLILMVNFFQGIPKELEEAAMVDGAGPWYILLRVVVPLSKPVLATIALFTIVGQWNDFFQGLVLSTGEEHYPLQTYIKQLIFQLDTSQMTAEQIKQMSMMSNTTLNAAKIFISMIPVLCIYPFLQKYFVTGITLGGVKE</sequence>
<evidence type="ECO:0000256" key="5">
    <source>
        <dbReference type="ARBA" id="ARBA00022989"/>
    </source>
</evidence>
<evidence type="ECO:0000256" key="4">
    <source>
        <dbReference type="ARBA" id="ARBA00022692"/>
    </source>
</evidence>
<dbReference type="PANTHER" id="PTHR43744:SF9">
    <property type="entry name" value="POLYGALACTURONAN_RHAMNOGALACTURONAN TRANSPORT SYSTEM PERMEASE PROTEIN YTCP"/>
    <property type="match status" value="1"/>
</dbReference>
<evidence type="ECO:0000256" key="1">
    <source>
        <dbReference type="ARBA" id="ARBA00004651"/>
    </source>
</evidence>
<keyword evidence="4 7" id="KW-0812">Transmembrane</keyword>
<dbReference type="Proteomes" id="UP000261166">
    <property type="component" value="Unassembled WGS sequence"/>
</dbReference>
<evidence type="ECO:0000259" key="8">
    <source>
        <dbReference type="PROSITE" id="PS50928"/>
    </source>
</evidence>
<evidence type="ECO:0000313" key="9">
    <source>
        <dbReference type="EMBL" id="RGE74631.1"/>
    </source>
</evidence>
<dbReference type="PANTHER" id="PTHR43744">
    <property type="entry name" value="ABC TRANSPORTER PERMEASE PROTEIN MG189-RELATED-RELATED"/>
    <property type="match status" value="1"/>
</dbReference>
<gene>
    <name evidence="9" type="ORF">DWY69_01335</name>
</gene>
<keyword evidence="3" id="KW-1003">Cell membrane</keyword>
<accession>A0A3E3J6I4</accession>
<dbReference type="OrthoDB" id="157184at2"/>
<name>A0A3E3J6I4_9FIRM</name>
<dbReference type="RefSeq" id="WP_025489153.1">
    <property type="nucleotide sequence ID" value="NZ_JBKVAZ010000015.1"/>
</dbReference>
<feature type="transmembrane region" description="Helical" evidence="7">
    <location>
        <begin position="113"/>
        <end position="133"/>
    </location>
</feature>
<reference evidence="9 10" key="1">
    <citation type="submission" date="2018-08" db="EMBL/GenBank/DDBJ databases">
        <title>A genome reference for cultivated species of the human gut microbiota.</title>
        <authorList>
            <person name="Zou Y."/>
            <person name="Xue W."/>
            <person name="Luo G."/>
        </authorList>
    </citation>
    <scope>NUCLEOTIDE SEQUENCE [LARGE SCALE GENOMIC DNA]</scope>
    <source>
        <strain evidence="9 10">AF26-4BH</strain>
    </source>
</reference>
<dbReference type="GO" id="GO:0055085">
    <property type="term" value="P:transmembrane transport"/>
    <property type="evidence" value="ECO:0007669"/>
    <property type="project" value="InterPro"/>
</dbReference>
<comment type="caution">
    <text evidence="9">The sequence shown here is derived from an EMBL/GenBank/DDBJ whole genome shotgun (WGS) entry which is preliminary data.</text>
</comment>
<dbReference type="PROSITE" id="PS51257">
    <property type="entry name" value="PROKAR_LIPOPROTEIN"/>
    <property type="match status" value="1"/>
</dbReference>
<evidence type="ECO:0000313" key="10">
    <source>
        <dbReference type="Proteomes" id="UP000261166"/>
    </source>
</evidence>
<dbReference type="Pfam" id="PF00528">
    <property type="entry name" value="BPD_transp_1"/>
    <property type="match status" value="1"/>
</dbReference>
<feature type="transmembrane region" description="Helical" evidence="7">
    <location>
        <begin position="12"/>
        <end position="33"/>
    </location>
</feature>
<dbReference type="AlphaFoldDB" id="A0A3E3J6I4"/>
<proteinExistence type="inferred from homology"/>
<feature type="transmembrane region" description="Helical" evidence="7">
    <location>
        <begin position="139"/>
        <end position="164"/>
    </location>
</feature>
<protein>
    <submittedName>
        <fullName evidence="9">Carbohydrate ABC transporter permease</fullName>
    </submittedName>
</protein>
<dbReference type="SUPFAM" id="SSF161098">
    <property type="entry name" value="MetI-like"/>
    <property type="match status" value="1"/>
</dbReference>
<keyword evidence="5 7" id="KW-1133">Transmembrane helix</keyword>
<evidence type="ECO:0000256" key="7">
    <source>
        <dbReference type="RuleBase" id="RU363032"/>
    </source>
</evidence>
<evidence type="ECO:0000256" key="2">
    <source>
        <dbReference type="ARBA" id="ARBA00022448"/>
    </source>
</evidence>
<feature type="transmembrane region" description="Helical" evidence="7">
    <location>
        <begin position="262"/>
        <end position="279"/>
    </location>
</feature>
<dbReference type="EMBL" id="QVLU01000001">
    <property type="protein sequence ID" value="RGE74631.1"/>
    <property type="molecule type" value="Genomic_DNA"/>
</dbReference>
<keyword evidence="2 7" id="KW-0813">Transport</keyword>
<dbReference type="CDD" id="cd06261">
    <property type="entry name" value="TM_PBP2"/>
    <property type="match status" value="1"/>
</dbReference>